<evidence type="ECO:0000256" key="3">
    <source>
        <dbReference type="ARBA" id="ARBA00006191"/>
    </source>
</evidence>
<dbReference type="Proteomes" id="UP000694925">
    <property type="component" value="Unplaced"/>
</dbReference>
<comment type="subcellular location">
    <subcellularLocation>
        <location evidence="2">Mitochondrion</location>
    </subcellularLocation>
</comment>
<keyword evidence="8" id="KW-0547">Nucleotide-binding</keyword>
<dbReference type="NCBIfam" id="TIGR00420">
    <property type="entry name" value="trmU"/>
    <property type="match status" value="1"/>
</dbReference>
<dbReference type="PANTHER" id="PTHR11933">
    <property type="entry name" value="TRNA 5-METHYLAMINOMETHYL-2-THIOURIDYLATE -METHYLTRANSFERASE"/>
    <property type="match status" value="1"/>
</dbReference>
<dbReference type="EC" id="2.8.1.14" evidence="4"/>
<keyword evidence="7" id="KW-0819">tRNA processing</keyword>
<evidence type="ECO:0000256" key="2">
    <source>
        <dbReference type="ARBA" id="ARBA00004173"/>
    </source>
</evidence>
<name>A0AAJ7N7A0_9HYME</name>
<protein>
    <recommendedName>
        <fullName evidence="4">tRNA-5-taurinomethyluridine 2-sulfurtransferase</fullName>
        <ecNumber evidence="4">2.8.1.14</ecNumber>
    </recommendedName>
</protein>
<dbReference type="Pfam" id="PF20259">
    <property type="entry name" value="tRNA_Me_trans_M"/>
    <property type="match status" value="1"/>
</dbReference>
<dbReference type="InterPro" id="IPR023382">
    <property type="entry name" value="MnmA-like_central_sf"/>
</dbReference>
<evidence type="ECO:0000256" key="10">
    <source>
        <dbReference type="ARBA" id="ARBA00022884"/>
    </source>
</evidence>
<dbReference type="Gene3D" id="3.40.50.620">
    <property type="entry name" value="HUPs"/>
    <property type="match status" value="1"/>
</dbReference>
<evidence type="ECO:0000313" key="16">
    <source>
        <dbReference type="RefSeq" id="XP_017881224.1"/>
    </source>
</evidence>
<dbReference type="GO" id="GO:0005739">
    <property type="term" value="C:mitochondrion"/>
    <property type="evidence" value="ECO:0007669"/>
    <property type="project" value="UniProtKB-SubCell"/>
</dbReference>
<keyword evidence="15" id="KW-1185">Reference proteome</keyword>
<dbReference type="GO" id="GO:0005524">
    <property type="term" value="F:ATP binding"/>
    <property type="evidence" value="ECO:0007669"/>
    <property type="project" value="UniProtKB-KW"/>
</dbReference>
<dbReference type="FunFam" id="2.30.30.280:FF:000001">
    <property type="entry name" value="tRNA-specific 2-thiouridylase MnmA"/>
    <property type="match status" value="1"/>
</dbReference>
<dbReference type="GO" id="GO:0000049">
    <property type="term" value="F:tRNA binding"/>
    <property type="evidence" value="ECO:0007669"/>
    <property type="project" value="UniProtKB-KW"/>
</dbReference>
<dbReference type="NCBIfam" id="NF001138">
    <property type="entry name" value="PRK00143.1"/>
    <property type="match status" value="1"/>
</dbReference>
<dbReference type="KEGG" id="ccal:108625617"/>
<keyword evidence="9" id="KW-0067">ATP-binding</keyword>
<comment type="catalytic activity">
    <reaction evidence="12">
        <text>5-taurinomethyluridine(34) in tRNA + S-sulfanyl-L-cysteinyl-[protein] + AH2 + ATP = 5-taurinomethyl-2-thiouridine(34) in tRNA + L-cysteinyl-[protein] + A + AMP + diphosphate + H(+)</text>
        <dbReference type="Rhea" id="RHEA:47040"/>
        <dbReference type="Rhea" id="RHEA-COMP:10131"/>
        <dbReference type="Rhea" id="RHEA-COMP:11726"/>
        <dbReference type="Rhea" id="RHEA-COMP:11732"/>
        <dbReference type="Rhea" id="RHEA-COMP:11733"/>
        <dbReference type="ChEBI" id="CHEBI:13193"/>
        <dbReference type="ChEBI" id="CHEBI:15378"/>
        <dbReference type="ChEBI" id="CHEBI:17499"/>
        <dbReference type="ChEBI" id="CHEBI:29950"/>
        <dbReference type="ChEBI" id="CHEBI:30616"/>
        <dbReference type="ChEBI" id="CHEBI:33019"/>
        <dbReference type="ChEBI" id="CHEBI:61963"/>
        <dbReference type="ChEBI" id="CHEBI:87171"/>
        <dbReference type="ChEBI" id="CHEBI:87172"/>
        <dbReference type="ChEBI" id="CHEBI:456215"/>
        <dbReference type="EC" id="2.8.1.14"/>
    </reaction>
</comment>
<dbReference type="Gene3D" id="2.30.30.280">
    <property type="entry name" value="Adenine nucleotide alpha hydrolases-like domains"/>
    <property type="match status" value="1"/>
</dbReference>
<dbReference type="FunFam" id="3.40.50.620:FF:000104">
    <property type="entry name" value="Mitochondrial tRNA-specific 2-thiouridylase 1"/>
    <property type="match status" value="1"/>
</dbReference>
<evidence type="ECO:0000256" key="12">
    <source>
        <dbReference type="ARBA" id="ARBA00049564"/>
    </source>
</evidence>
<proteinExistence type="inferred from homology"/>
<dbReference type="InterPro" id="IPR046884">
    <property type="entry name" value="MnmA-like_central"/>
</dbReference>
<evidence type="ECO:0000256" key="6">
    <source>
        <dbReference type="ARBA" id="ARBA00022679"/>
    </source>
</evidence>
<dbReference type="Gene3D" id="2.40.30.10">
    <property type="entry name" value="Translation factors"/>
    <property type="match status" value="1"/>
</dbReference>
<evidence type="ECO:0000256" key="8">
    <source>
        <dbReference type="ARBA" id="ARBA00022741"/>
    </source>
</evidence>
<dbReference type="GO" id="GO:0002143">
    <property type="term" value="P:tRNA wobble position uridine thiolation"/>
    <property type="evidence" value="ECO:0007669"/>
    <property type="project" value="TreeGrafter"/>
</dbReference>
<dbReference type="InterPro" id="IPR014729">
    <property type="entry name" value="Rossmann-like_a/b/a_fold"/>
</dbReference>
<comment type="similarity">
    <text evidence="3">Belongs to the MnmA/TRMU family.</text>
</comment>
<reference evidence="16" key="1">
    <citation type="submission" date="2025-08" db="UniProtKB">
        <authorList>
            <consortium name="RefSeq"/>
        </authorList>
    </citation>
    <scope>IDENTIFICATION</scope>
    <source>
        <tissue evidence="16">Whole body</tissue>
    </source>
</reference>
<dbReference type="InterPro" id="IPR046885">
    <property type="entry name" value="MnmA-like_C"/>
</dbReference>
<dbReference type="GeneID" id="108625617"/>
<evidence type="ECO:0000256" key="7">
    <source>
        <dbReference type="ARBA" id="ARBA00022694"/>
    </source>
</evidence>
<evidence type="ECO:0000256" key="11">
    <source>
        <dbReference type="ARBA" id="ARBA00023157"/>
    </source>
</evidence>
<keyword evidence="11" id="KW-1015">Disulfide bond</keyword>
<evidence type="ECO:0000256" key="5">
    <source>
        <dbReference type="ARBA" id="ARBA00022555"/>
    </source>
</evidence>
<feature type="domain" description="tRNA-specific 2-thiouridylase MnmA-like central" evidence="14">
    <location>
        <begin position="214"/>
        <end position="276"/>
    </location>
</feature>
<keyword evidence="6" id="KW-0808">Transferase</keyword>
<evidence type="ECO:0000256" key="9">
    <source>
        <dbReference type="ARBA" id="ARBA00022840"/>
    </source>
</evidence>
<accession>A0AAJ7N7A0</accession>
<dbReference type="RefSeq" id="XP_017881224.1">
    <property type="nucleotide sequence ID" value="XM_018025735.2"/>
</dbReference>
<comment type="function">
    <text evidence="1">Catalyzes the 2-thiolation of uridine at the wobble position (U34) of mitochondrial tRNA(Lys), tRNA(Glu) and tRNA(Gln). Required for the formation of 5-taurinomethyl-2-thiouridine (tm5s2U) of mitochondrial tRNA(Lys), tRNA(Glu), and tRNA(Gln) at the wobble position. ATP is required to activate the C2 atom of the wobble base.</text>
</comment>
<evidence type="ECO:0000313" key="15">
    <source>
        <dbReference type="Proteomes" id="UP000694925"/>
    </source>
</evidence>
<dbReference type="SUPFAM" id="SSF52402">
    <property type="entry name" value="Adenine nucleotide alpha hydrolases-like"/>
    <property type="match status" value="1"/>
</dbReference>
<dbReference type="InterPro" id="IPR004506">
    <property type="entry name" value="MnmA-like"/>
</dbReference>
<dbReference type="Pfam" id="PF03054">
    <property type="entry name" value="tRNA_Me_trans"/>
    <property type="match status" value="1"/>
</dbReference>
<feature type="domain" description="tRNA-specific 2-thiouridylase MnmA-like C-terminal" evidence="13">
    <location>
        <begin position="287"/>
        <end position="366"/>
    </location>
</feature>
<dbReference type="AlphaFoldDB" id="A0AAJ7N7A0"/>
<evidence type="ECO:0000256" key="1">
    <source>
        <dbReference type="ARBA" id="ARBA00003986"/>
    </source>
</evidence>
<dbReference type="Pfam" id="PF20258">
    <property type="entry name" value="tRNA_Me_trans_C"/>
    <property type="match status" value="1"/>
</dbReference>
<dbReference type="HAMAP" id="MF_00144">
    <property type="entry name" value="tRNA_thiouridyl_MnmA"/>
    <property type="match status" value="1"/>
</dbReference>
<gene>
    <name evidence="16" type="primary">LOC108625617</name>
</gene>
<dbReference type="CDD" id="cd01998">
    <property type="entry name" value="MnmA_TRMU-like"/>
    <property type="match status" value="1"/>
</dbReference>
<sequence>MFKKIVVGISGGVDSAVAALFLRNKGFNVTGVFMKNWDIKDETGVCQVEEDYEHAQWLCDKIKIPLVEANFVKEYWNHIFCYLTEQYENGRTPNPDVLCNKLIKFDHFYKFARTELRADAIATGHYVRTSFGSYLERFVPNADVKLYRARDKKKDQTLFLSQVPQEALRSSMFPLGDYLKTDVKQIAREAGLDVIVRKKESYGICFVGKRNFPSFISEYIPEKPGELVDLDDGRVVGNHSGFHHWTVGQRLKLPNHQFRYFVYKKDAETNNIIVVRGTNHPALYTDFLTTEPPHWISSEPKEFTSFGRMLNCHFRFQHKDSLVPCIVHKDSKNQLLIRINQPLRAITNGQFAVLYNDEECLGSAAITYCGPSYFSLGRELRSEDQNQKLDEGQKQTADRTIC</sequence>
<dbReference type="PANTHER" id="PTHR11933:SF5">
    <property type="entry name" value="MITOCHONDRIAL TRNA-SPECIFIC 2-THIOURIDYLASE 1"/>
    <property type="match status" value="1"/>
</dbReference>
<evidence type="ECO:0000259" key="13">
    <source>
        <dbReference type="Pfam" id="PF20258"/>
    </source>
</evidence>
<dbReference type="GO" id="GO:0061708">
    <property type="term" value="F:tRNA-5-taurinomethyluridine 2-sulfurtransferase"/>
    <property type="evidence" value="ECO:0007669"/>
    <property type="project" value="UniProtKB-EC"/>
</dbReference>
<keyword evidence="10" id="KW-0694">RNA-binding</keyword>
<keyword evidence="5" id="KW-0820">tRNA-binding</keyword>
<evidence type="ECO:0000259" key="14">
    <source>
        <dbReference type="Pfam" id="PF20259"/>
    </source>
</evidence>
<evidence type="ECO:0000256" key="4">
    <source>
        <dbReference type="ARBA" id="ARBA00011953"/>
    </source>
</evidence>
<organism evidence="15 16">
    <name type="scientific">Ceratina calcarata</name>
    <dbReference type="NCBI Taxonomy" id="156304"/>
    <lineage>
        <taxon>Eukaryota</taxon>
        <taxon>Metazoa</taxon>
        <taxon>Ecdysozoa</taxon>
        <taxon>Arthropoda</taxon>
        <taxon>Hexapoda</taxon>
        <taxon>Insecta</taxon>
        <taxon>Pterygota</taxon>
        <taxon>Neoptera</taxon>
        <taxon>Endopterygota</taxon>
        <taxon>Hymenoptera</taxon>
        <taxon>Apocrita</taxon>
        <taxon>Aculeata</taxon>
        <taxon>Apoidea</taxon>
        <taxon>Anthophila</taxon>
        <taxon>Apidae</taxon>
        <taxon>Ceratina</taxon>
        <taxon>Zadontomerus</taxon>
    </lineage>
</organism>